<evidence type="ECO:0000256" key="2">
    <source>
        <dbReference type="ARBA" id="ARBA00022989"/>
    </source>
</evidence>
<feature type="transmembrane region" description="Helical" evidence="4">
    <location>
        <begin position="205"/>
        <end position="228"/>
    </location>
</feature>
<feature type="transmembrane region" description="Helical" evidence="4">
    <location>
        <begin position="166"/>
        <end position="184"/>
    </location>
</feature>
<name>A0A5B0X7W8_9GAMM</name>
<keyword evidence="3 4" id="KW-0472">Membrane</keyword>
<evidence type="ECO:0000256" key="4">
    <source>
        <dbReference type="SAM" id="Phobius"/>
    </source>
</evidence>
<feature type="transmembrane region" description="Helical" evidence="4">
    <location>
        <begin position="7"/>
        <end position="36"/>
    </location>
</feature>
<dbReference type="AlphaFoldDB" id="A0A5B0X7W8"/>
<accession>A0A5B0X7W8</accession>
<keyword evidence="2 4" id="KW-1133">Transmembrane helix</keyword>
<evidence type="ECO:0000313" key="5">
    <source>
        <dbReference type="EMBL" id="KAA1194309.1"/>
    </source>
</evidence>
<dbReference type="RefSeq" id="WP_149609778.1">
    <property type="nucleotide sequence ID" value="NZ_VTUX01000001.1"/>
</dbReference>
<feature type="transmembrane region" description="Helical" evidence="4">
    <location>
        <begin position="74"/>
        <end position="91"/>
    </location>
</feature>
<reference evidence="5 6" key="1">
    <citation type="submission" date="2019-09" db="EMBL/GenBank/DDBJ databases">
        <authorList>
            <person name="Chen X.-Y."/>
        </authorList>
    </citation>
    <scope>NUCLEOTIDE SEQUENCE [LARGE SCALE GENOMIC DNA]</scope>
    <source>
        <strain evidence="5 6">NY5</strain>
    </source>
</reference>
<dbReference type="Proteomes" id="UP000323708">
    <property type="component" value="Unassembled WGS sequence"/>
</dbReference>
<evidence type="ECO:0000313" key="6">
    <source>
        <dbReference type="Proteomes" id="UP000323708"/>
    </source>
</evidence>
<dbReference type="PANTHER" id="PTHR23534">
    <property type="entry name" value="MFS PERMEASE"/>
    <property type="match status" value="1"/>
</dbReference>
<evidence type="ECO:0000256" key="3">
    <source>
        <dbReference type="ARBA" id="ARBA00023136"/>
    </source>
</evidence>
<dbReference type="EMBL" id="VTUX01000001">
    <property type="protein sequence ID" value="KAA1194309.1"/>
    <property type="molecule type" value="Genomic_DNA"/>
</dbReference>
<feature type="transmembrane region" description="Helical" evidence="4">
    <location>
        <begin position="134"/>
        <end position="154"/>
    </location>
</feature>
<evidence type="ECO:0000256" key="1">
    <source>
        <dbReference type="ARBA" id="ARBA00022692"/>
    </source>
</evidence>
<organism evidence="5 6">
    <name type="scientific">Pseudohalioglobus sediminis</name>
    <dbReference type="NCBI Taxonomy" id="2606449"/>
    <lineage>
        <taxon>Bacteria</taxon>
        <taxon>Pseudomonadati</taxon>
        <taxon>Pseudomonadota</taxon>
        <taxon>Gammaproteobacteria</taxon>
        <taxon>Cellvibrionales</taxon>
        <taxon>Halieaceae</taxon>
        <taxon>Pseudohalioglobus</taxon>
    </lineage>
</organism>
<feature type="transmembrane region" description="Helical" evidence="4">
    <location>
        <begin position="363"/>
        <end position="382"/>
    </location>
</feature>
<gene>
    <name evidence="5" type="ORF">F0M18_02410</name>
</gene>
<comment type="caution">
    <text evidence="5">The sequence shown here is derived from an EMBL/GenBank/DDBJ whole genome shotgun (WGS) entry which is preliminary data.</text>
</comment>
<dbReference type="InterPro" id="IPR036259">
    <property type="entry name" value="MFS_trans_sf"/>
</dbReference>
<keyword evidence="6" id="KW-1185">Reference proteome</keyword>
<dbReference type="SUPFAM" id="SSF103473">
    <property type="entry name" value="MFS general substrate transporter"/>
    <property type="match status" value="1"/>
</dbReference>
<dbReference type="InterPro" id="IPR011701">
    <property type="entry name" value="MFS"/>
</dbReference>
<dbReference type="GO" id="GO:0022857">
    <property type="term" value="F:transmembrane transporter activity"/>
    <property type="evidence" value="ECO:0007669"/>
    <property type="project" value="InterPro"/>
</dbReference>
<dbReference type="Gene3D" id="1.20.1250.20">
    <property type="entry name" value="MFS general substrate transporter like domains"/>
    <property type="match status" value="1"/>
</dbReference>
<feature type="transmembrane region" description="Helical" evidence="4">
    <location>
        <begin position="304"/>
        <end position="324"/>
    </location>
</feature>
<feature type="transmembrane region" description="Helical" evidence="4">
    <location>
        <begin position="275"/>
        <end position="298"/>
    </location>
</feature>
<dbReference type="Pfam" id="PF07690">
    <property type="entry name" value="MFS_1"/>
    <property type="match status" value="1"/>
</dbReference>
<feature type="transmembrane region" description="Helical" evidence="4">
    <location>
        <begin position="248"/>
        <end position="268"/>
    </location>
</feature>
<dbReference type="PANTHER" id="PTHR23534:SF1">
    <property type="entry name" value="MAJOR FACILITATOR SUPERFAMILY PROTEIN"/>
    <property type="match status" value="1"/>
</dbReference>
<keyword evidence="1 4" id="KW-0812">Transmembrane</keyword>
<feature type="transmembrane region" description="Helical" evidence="4">
    <location>
        <begin position="42"/>
        <end position="62"/>
    </location>
</feature>
<protein>
    <submittedName>
        <fullName evidence="5">MFS transporter</fullName>
    </submittedName>
</protein>
<sequence length="387" mass="40733">MQTGFRMVWLLAAVNAVAMSGTPMMMLVGSIIGARLASSEQWATLPIALMVIGTALGVLPAARGMARLGRKRTFLLFLAIGVAACALAASALARADFTLFCCSALLLGVTNAALQQVRFAAMECVPLDEGPRAASIIMCAGIVAAFLGPELAVLGKDLLAVEYAGSFLLGIGCFVGGAALLLLYTPAPQFSQPETSAHRPWKAMLANPTLVLAITSGAVAYVVMSFVMTATPISMHLHHGHSLEDTKWVIQSHIAAMFLPSLLTAWLFRALTIRGLMLAGLLCYGATIIIGLVDVSVLGFWGQLVMLGIGWNFLFISGTALLPRAHREGEQYRAQALNDGIVFSTQAVASLSAGWAISALSWQAILLLCLGPIALMIAALAVHRATQ</sequence>
<proteinExistence type="predicted"/>